<sequence>MADIESLRAIIRTGRSLQGHSLQDKSPGSAPLNHLPLAPISLPDPPSIHTQLIRLGCSSRLADDASRIYALNSERIRVATQTFFQRAFSELAKQPRHSAQTPFPRLLEDFATTWYIRSLETLQQKALAAVKRRLAARRQNEVKASEEKKPFNHEFTPFLQQYFEYNAYPSAADRLEMANKSMMDPRQIEVWFQNHRRRAKKEGVDIRRLRPGDPAPLELCLKLMEEQMETYLVPEALRQFPDSDISEVGSEYEEDDDECDFYDEPEEVDLSRALDPPASRHAFPTTFVESRSMPSIIVPTQHFSFPPPDWPRKASVAPMPKRPIVTVDECVAAFAAMNVRDSRSVVSPPFQIAYTVIPPPAPLAALVPGKVTLAAVRPTTALNIVPARRSRSRQHPFRSPSPASRLASLVPAATATTPRRRKKPAGIPHRSPRRANPRGASPATSESSASSPPSRTPSLESSSRTPSFGSSRSSSSSSGPTTPVGSSSPLPLLEIADPAYFDVFGDPAPAYGQYVKTPQFAFAAYQTH</sequence>
<organism evidence="8 9">
    <name type="scientific">Mycena pura</name>
    <dbReference type="NCBI Taxonomy" id="153505"/>
    <lineage>
        <taxon>Eukaryota</taxon>
        <taxon>Fungi</taxon>
        <taxon>Dikarya</taxon>
        <taxon>Basidiomycota</taxon>
        <taxon>Agaricomycotina</taxon>
        <taxon>Agaricomycetes</taxon>
        <taxon>Agaricomycetidae</taxon>
        <taxon>Agaricales</taxon>
        <taxon>Marasmiineae</taxon>
        <taxon>Mycenaceae</taxon>
        <taxon>Mycena</taxon>
    </lineage>
</organism>
<evidence type="ECO:0000256" key="5">
    <source>
        <dbReference type="RuleBase" id="RU000682"/>
    </source>
</evidence>
<keyword evidence="3 4" id="KW-0539">Nucleus</keyword>
<protein>
    <recommendedName>
        <fullName evidence="7">Homeobox domain-containing protein</fullName>
    </recommendedName>
</protein>
<dbReference type="SUPFAM" id="SSF46689">
    <property type="entry name" value="Homeodomain-like"/>
    <property type="match status" value="1"/>
</dbReference>
<dbReference type="Gene3D" id="1.10.10.60">
    <property type="entry name" value="Homeodomain-like"/>
    <property type="match status" value="1"/>
</dbReference>
<gene>
    <name evidence="8" type="ORF">GGX14DRAFT_539451</name>
</gene>
<dbReference type="PROSITE" id="PS50071">
    <property type="entry name" value="HOMEOBOX_2"/>
    <property type="match status" value="1"/>
</dbReference>
<keyword evidence="9" id="KW-1185">Reference proteome</keyword>
<name>A0AAD6YP44_9AGAR</name>
<dbReference type="EMBL" id="JARJCW010000004">
    <property type="protein sequence ID" value="KAJ7225322.1"/>
    <property type="molecule type" value="Genomic_DNA"/>
</dbReference>
<dbReference type="Pfam" id="PF00046">
    <property type="entry name" value="Homeodomain"/>
    <property type="match status" value="1"/>
</dbReference>
<feature type="region of interest" description="Disordered" evidence="6">
    <location>
        <begin position="385"/>
        <end position="491"/>
    </location>
</feature>
<dbReference type="Proteomes" id="UP001219525">
    <property type="component" value="Unassembled WGS sequence"/>
</dbReference>
<evidence type="ECO:0000256" key="6">
    <source>
        <dbReference type="SAM" id="MobiDB-lite"/>
    </source>
</evidence>
<feature type="domain" description="Homeobox" evidence="7">
    <location>
        <begin position="142"/>
        <end position="202"/>
    </location>
</feature>
<keyword evidence="1 4" id="KW-0238">DNA-binding</keyword>
<evidence type="ECO:0000313" key="9">
    <source>
        <dbReference type="Proteomes" id="UP001219525"/>
    </source>
</evidence>
<dbReference type="GO" id="GO:0005634">
    <property type="term" value="C:nucleus"/>
    <property type="evidence" value="ECO:0007669"/>
    <property type="project" value="UniProtKB-SubCell"/>
</dbReference>
<evidence type="ECO:0000313" key="8">
    <source>
        <dbReference type="EMBL" id="KAJ7225322.1"/>
    </source>
</evidence>
<feature type="compositionally biased region" description="Low complexity" evidence="6">
    <location>
        <begin position="440"/>
        <end position="491"/>
    </location>
</feature>
<proteinExistence type="predicted"/>
<feature type="DNA-binding region" description="Homeobox" evidence="4">
    <location>
        <begin position="144"/>
        <end position="203"/>
    </location>
</feature>
<feature type="compositionally biased region" description="Basic residues" evidence="6">
    <location>
        <begin position="418"/>
        <end position="436"/>
    </location>
</feature>
<dbReference type="CDD" id="cd00086">
    <property type="entry name" value="homeodomain"/>
    <property type="match status" value="1"/>
</dbReference>
<feature type="region of interest" description="Disordered" evidence="6">
    <location>
        <begin position="18"/>
        <end position="37"/>
    </location>
</feature>
<reference evidence="8" key="1">
    <citation type="submission" date="2023-03" db="EMBL/GenBank/DDBJ databases">
        <title>Massive genome expansion in bonnet fungi (Mycena s.s.) driven by repeated elements and novel gene families across ecological guilds.</title>
        <authorList>
            <consortium name="Lawrence Berkeley National Laboratory"/>
            <person name="Harder C.B."/>
            <person name="Miyauchi S."/>
            <person name="Viragh M."/>
            <person name="Kuo A."/>
            <person name="Thoen E."/>
            <person name="Andreopoulos B."/>
            <person name="Lu D."/>
            <person name="Skrede I."/>
            <person name="Drula E."/>
            <person name="Henrissat B."/>
            <person name="Morin E."/>
            <person name="Kohler A."/>
            <person name="Barry K."/>
            <person name="LaButti K."/>
            <person name="Morin E."/>
            <person name="Salamov A."/>
            <person name="Lipzen A."/>
            <person name="Mereny Z."/>
            <person name="Hegedus B."/>
            <person name="Baldrian P."/>
            <person name="Stursova M."/>
            <person name="Weitz H."/>
            <person name="Taylor A."/>
            <person name="Grigoriev I.V."/>
            <person name="Nagy L.G."/>
            <person name="Martin F."/>
            <person name="Kauserud H."/>
        </authorList>
    </citation>
    <scope>NUCLEOTIDE SEQUENCE</scope>
    <source>
        <strain evidence="8">9144</strain>
    </source>
</reference>
<evidence type="ECO:0000259" key="7">
    <source>
        <dbReference type="PROSITE" id="PS50071"/>
    </source>
</evidence>
<evidence type="ECO:0000256" key="1">
    <source>
        <dbReference type="ARBA" id="ARBA00023125"/>
    </source>
</evidence>
<evidence type="ECO:0000256" key="3">
    <source>
        <dbReference type="ARBA" id="ARBA00023242"/>
    </source>
</evidence>
<dbReference type="InterPro" id="IPR017970">
    <property type="entry name" value="Homeobox_CS"/>
</dbReference>
<comment type="caution">
    <text evidence="8">The sequence shown here is derived from an EMBL/GenBank/DDBJ whole genome shotgun (WGS) entry which is preliminary data.</text>
</comment>
<dbReference type="GO" id="GO:0000981">
    <property type="term" value="F:DNA-binding transcription factor activity, RNA polymerase II-specific"/>
    <property type="evidence" value="ECO:0007669"/>
    <property type="project" value="InterPro"/>
</dbReference>
<dbReference type="AlphaFoldDB" id="A0AAD6YP44"/>
<dbReference type="InterPro" id="IPR009057">
    <property type="entry name" value="Homeodomain-like_sf"/>
</dbReference>
<dbReference type="InterPro" id="IPR001356">
    <property type="entry name" value="HD"/>
</dbReference>
<evidence type="ECO:0000256" key="2">
    <source>
        <dbReference type="ARBA" id="ARBA00023155"/>
    </source>
</evidence>
<dbReference type="SMART" id="SM00389">
    <property type="entry name" value="HOX"/>
    <property type="match status" value="1"/>
</dbReference>
<evidence type="ECO:0000256" key="4">
    <source>
        <dbReference type="PROSITE-ProRule" id="PRU00108"/>
    </source>
</evidence>
<dbReference type="PROSITE" id="PS00027">
    <property type="entry name" value="HOMEOBOX_1"/>
    <property type="match status" value="1"/>
</dbReference>
<keyword evidence="2 4" id="KW-0371">Homeobox</keyword>
<comment type="subcellular location">
    <subcellularLocation>
        <location evidence="4 5">Nucleus</location>
    </subcellularLocation>
</comment>
<dbReference type="GO" id="GO:0003677">
    <property type="term" value="F:DNA binding"/>
    <property type="evidence" value="ECO:0007669"/>
    <property type="project" value="UniProtKB-UniRule"/>
</dbReference>
<accession>A0AAD6YP44</accession>